<dbReference type="InterPro" id="IPR002725">
    <property type="entry name" value="YgjP-like_metallopeptidase"/>
</dbReference>
<feature type="domain" description="YgjP-like metallopeptidase" evidence="1">
    <location>
        <begin position="91"/>
        <end position="165"/>
    </location>
</feature>
<reference evidence="2 3" key="1">
    <citation type="submission" date="2019-06" db="EMBL/GenBank/DDBJ databases">
        <title>Sequencing the genomes of 1000 actinobacteria strains.</title>
        <authorList>
            <person name="Klenk H.-P."/>
        </authorList>
    </citation>
    <scope>NUCLEOTIDE SEQUENCE [LARGE SCALE GENOMIC DNA]</scope>
    <source>
        <strain evidence="2 3">DSM 12335</strain>
    </source>
</reference>
<name>A0A542YPZ7_9MICO</name>
<dbReference type="Gene3D" id="3.30.2010.10">
    <property type="entry name" value="Metalloproteases ('zincins'), catalytic domain"/>
    <property type="match status" value="1"/>
</dbReference>
<evidence type="ECO:0000313" key="2">
    <source>
        <dbReference type="EMBL" id="TQL50175.1"/>
    </source>
</evidence>
<dbReference type="RefSeq" id="WP_141784340.1">
    <property type="nucleotide sequence ID" value="NZ_BAAAIK010000004.1"/>
</dbReference>
<dbReference type="OrthoDB" id="9811177at2"/>
<dbReference type="CDD" id="cd07344">
    <property type="entry name" value="M48_yhfN_like"/>
    <property type="match status" value="1"/>
</dbReference>
<sequence length="187" mass="20512">MVTRDSVDAPPERVEIRRSARRKRTVSARVEGDQIVVLMPAGLSREQEEKHVAALVEKLRKGHQRRRLTGQDLTARAARLSREYLGGRAVPTEVKWVTNQGSRWGSCSPDSGRIRISSLLDGMPGWVVDAVLVHELAHLLEANHGPRFQALVRGFPRYAEASAFLDGVSWARGNPGGAFEGDDVGAG</sequence>
<dbReference type="PANTHER" id="PTHR30399:SF1">
    <property type="entry name" value="UTP PYROPHOSPHATASE"/>
    <property type="match status" value="1"/>
</dbReference>
<comment type="caution">
    <text evidence="2">The sequence shown here is derived from an EMBL/GenBank/DDBJ whole genome shotgun (WGS) entry which is preliminary data.</text>
</comment>
<dbReference type="InterPro" id="IPR053136">
    <property type="entry name" value="UTP_pyrophosphatase-like"/>
</dbReference>
<evidence type="ECO:0000259" key="1">
    <source>
        <dbReference type="Pfam" id="PF01863"/>
    </source>
</evidence>
<dbReference type="AlphaFoldDB" id="A0A542YPZ7"/>
<evidence type="ECO:0000313" key="3">
    <source>
        <dbReference type="Proteomes" id="UP000319516"/>
    </source>
</evidence>
<accession>A0A542YPZ7</accession>
<organism evidence="2 3">
    <name type="scientific">Ornithinicoccus hortensis</name>
    <dbReference type="NCBI Taxonomy" id="82346"/>
    <lineage>
        <taxon>Bacteria</taxon>
        <taxon>Bacillati</taxon>
        <taxon>Actinomycetota</taxon>
        <taxon>Actinomycetes</taxon>
        <taxon>Micrococcales</taxon>
        <taxon>Intrasporangiaceae</taxon>
        <taxon>Ornithinicoccus</taxon>
    </lineage>
</organism>
<dbReference type="Proteomes" id="UP000319516">
    <property type="component" value="Unassembled WGS sequence"/>
</dbReference>
<gene>
    <name evidence="2" type="ORF">FB467_1278</name>
</gene>
<protein>
    <recommendedName>
        <fullName evidence="1">YgjP-like metallopeptidase domain-containing protein</fullName>
    </recommendedName>
</protein>
<dbReference type="PANTHER" id="PTHR30399">
    <property type="entry name" value="UNCHARACTERIZED PROTEIN YGJP"/>
    <property type="match status" value="1"/>
</dbReference>
<keyword evidence="3" id="KW-1185">Reference proteome</keyword>
<proteinExistence type="predicted"/>
<dbReference type="EMBL" id="VFOP01000001">
    <property type="protein sequence ID" value="TQL50175.1"/>
    <property type="molecule type" value="Genomic_DNA"/>
</dbReference>
<dbReference type="Pfam" id="PF01863">
    <property type="entry name" value="YgjP-like"/>
    <property type="match status" value="1"/>
</dbReference>